<proteinExistence type="predicted"/>
<sequence>MAAVKLPESKPNLSEYAAWPQLIGREMGVFTHNQQRKFLLKADGKLMMVDNEPRSLGVVINVDYLVNEKRVLKYSDIKVLDLEKKKPEESKESLPILDLRSNLKVRPWDRNAVDAKFQKMMSISPYRERGIALFSTIWETASYLLEVRKYKDQLYTKRFKSIIHENQTSTVVGNHPGFYIDEISCTEEKYDCNKMAECRGISVKSKSLLELQEEVDPCDEYESEIEIVFIEHEQSVIKLYPGENYRLRIREEVFSTDATRVSFLITKVKD</sequence>
<reference evidence="2" key="2">
    <citation type="submission" date="2017-02" db="UniProtKB">
        <authorList>
            <consortium name="WormBaseParasite"/>
        </authorList>
    </citation>
    <scope>IDENTIFICATION</scope>
</reference>
<evidence type="ECO:0000313" key="1">
    <source>
        <dbReference type="Proteomes" id="UP000035642"/>
    </source>
</evidence>
<protein>
    <submittedName>
        <fullName evidence="2">PH domain-containing protein</fullName>
    </submittedName>
</protein>
<keyword evidence="1" id="KW-1185">Reference proteome</keyword>
<name>A0A0K0DMP2_ANGCA</name>
<dbReference type="Proteomes" id="UP000035642">
    <property type="component" value="Unassembled WGS sequence"/>
</dbReference>
<accession>A0A0K0DMP2</accession>
<reference evidence="1" key="1">
    <citation type="submission" date="2012-09" db="EMBL/GenBank/DDBJ databases">
        <authorList>
            <person name="Martin A.A."/>
        </authorList>
    </citation>
    <scope>NUCLEOTIDE SEQUENCE</scope>
</reference>
<organism evidence="1 2">
    <name type="scientific">Angiostrongylus cantonensis</name>
    <name type="common">Rat lungworm</name>
    <dbReference type="NCBI Taxonomy" id="6313"/>
    <lineage>
        <taxon>Eukaryota</taxon>
        <taxon>Metazoa</taxon>
        <taxon>Ecdysozoa</taxon>
        <taxon>Nematoda</taxon>
        <taxon>Chromadorea</taxon>
        <taxon>Rhabditida</taxon>
        <taxon>Rhabditina</taxon>
        <taxon>Rhabditomorpha</taxon>
        <taxon>Strongyloidea</taxon>
        <taxon>Metastrongylidae</taxon>
        <taxon>Angiostrongylus</taxon>
    </lineage>
</organism>
<dbReference type="WBParaSite" id="ACAC_0001297501-mRNA-1">
    <property type="protein sequence ID" value="ACAC_0001297501-mRNA-1"/>
    <property type="gene ID" value="ACAC_0001297501"/>
</dbReference>
<dbReference type="AlphaFoldDB" id="A0A0K0DMP2"/>
<evidence type="ECO:0000313" key="2">
    <source>
        <dbReference type="WBParaSite" id="ACAC_0001297501-mRNA-1"/>
    </source>
</evidence>